<name>A0A0S2DKQ6_LYSEN</name>
<dbReference type="STRING" id="69.GLE_3862"/>
<feature type="compositionally biased region" description="Low complexity" evidence="1">
    <location>
        <begin position="47"/>
        <end position="61"/>
    </location>
</feature>
<accession>A0A0S2DKQ6</accession>
<evidence type="ECO:0000256" key="1">
    <source>
        <dbReference type="SAM" id="MobiDB-lite"/>
    </source>
</evidence>
<organism evidence="2 3">
    <name type="scientific">Lysobacter enzymogenes</name>
    <dbReference type="NCBI Taxonomy" id="69"/>
    <lineage>
        <taxon>Bacteria</taxon>
        <taxon>Pseudomonadati</taxon>
        <taxon>Pseudomonadota</taxon>
        <taxon>Gammaproteobacteria</taxon>
        <taxon>Lysobacterales</taxon>
        <taxon>Lysobacteraceae</taxon>
        <taxon>Lysobacter</taxon>
    </lineage>
</organism>
<dbReference type="KEGG" id="lez:GLE_3862"/>
<dbReference type="AlphaFoldDB" id="A0A0S2DKQ6"/>
<proteinExistence type="predicted"/>
<protein>
    <submittedName>
        <fullName evidence="2">Uncharacterized protein</fullName>
    </submittedName>
</protein>
<dbReference type="EMBL" id="CP013140">
    <property type="protein sequence ID" value="ALN59205.1"/>
    <property type="molecule type" value="Genomic_DNA"/>
</dbReference>
<evidence type="ECO:0000313" key="2">
    <source>
        <dbReference type="EMBL" id="ALN59205.1"/>
    </source>
</evidence>
<sequence length="72" mass="7343">MLRGLRGGAYPDAAALVYDLFETRDNAGIVEPGIVEQGSRRRIDVTAGTARASSTAAAGVTPDSPRANAAIG</sequence>
<gene>
    <name evidence="2" type="ORF">GLE_3862</name>
</gene>
<feature type="region of interest" description="Disordered" evidence="1">
    <location>
        <begin position="47"/>
        <end position="72"/>
    </location>
</feature>
<dbReference type="PATRIC" id="fig|69.6.peg.3801"/>
<dbReference type="Proteomes" id="UP000061569">
    <property type="component" value="Chromosome"/>
</dbReference>
<reference evidence="2 3" key="1">
    <citation type="submission" date="2015-11" db="EMBL/GenBank/DDBJ databases">
        <title>Genome sequences of Lysobacter enzymogenes strain C3 and Lysobacter antibioticus ATCC 29479.</title>
        <authorList>
            <person name="Kobayashi D.Y."/>
        </authorList>
    </citation>
    <scope>NUCLEOTIDE SEQUENCE [LARGE SCALE GENOMIC DNA]</scope>
    <source>
        <strain evidence="2 3">C3</strain>
    </source>
</reference>
<evidence type="ECO:0000313" key="3">
    <source>
        <dbReference type="Proteomes" id="UP000061569"/>
    </source>
</evidence>